<accession>A0A3N4I9Z9</accession>
<keyword evidence="1" id="KW-0732">Signal</keyword>
<evidence type="ECO:0008006" key="4">
    <source>
        <dbReference type="Google" id="ProtNLM"/>
    </source>
</evidence>
<feature type="signal peptide" evidence="1">
    <location>
        <begin position="1"/>
        <end position="21"/>
    </location>
</feature>
<protein>
    <recommendedName>
        <fullName evidence="4">Ecp2 effector protein domain-containing protein</fullName>
    </recommendedName>
</protein>
<proteinExistence type="predicted"/>
<evidence type="ECO:0000313" key="3">
    <source>
        <dbReference type="Proteomes" id="UP000275078"/>
    </source>
</evidence>
<evidence type="ECO:0000313" key="2">
    <source>
        <dbReference type="EMBL" id="RPA82297.1"/>
    </source>
</evidence>
<dbReference type="AlphaFoldDB" id="A0A3N4I9Z9"/>
<name>A0A3N4I9Z9_ASCIM</name>
<evidence type="ECO:0000256" key="1">
    <source>
        <dbReference type="SAM" id="SignalP"/>
    </source>
</evidence>
<reference evidence="2 3" key="1">
    <citation type="journal article" date="2018" name="Nat. Ecol. Evol.">
        <title>Pezizomycetes genomes reveal the molecular basis of ectomycorrhizal truffle lifestyle.</title>
        <authorList>
            <person name="Murat C."/>
            <person name="Payen T."/>
            <person name="Noel B."/>
            <person name="Kuo A."/>
            <person name="Morin E."/>
            <person name="Chen J."/>
            <person name="Kohler A."/>
            <person name="Krizsan K."/>
            <person name="Balestrini R."/>
            <person name="Da Silva C."/>
            <person name="Montanini B."/>
            <person name="Hainaut M."/>
            <person name="Levati E."/>
            <person name="Barry K.W."/>
            <person name="Belfiori B."/>
            <person name="Cichocki N."/>
            <person name="Clum A."/>
            <person name="Dockter R.B."/>
            <person name="Fauchery L."/>
            <person name="Guy J."/>
            <person name="Iotti M."/>
            <person name="Le Tacon F."/>
            <person name="Lindquist E.A."/>
            <person name="Lipzen A."/>
            <person name="Malagnac F."/>
            <person name="Mello A."/>
            <person name="Molinier V."/>
            <person name="Miyauchi S."/>
            <person name="Poulain J."/>
            <person name="Riccioni C."/>
            <person name="Rubini A."/>
            <person name="Sitrit Y."/>
            <person name="Splivallo R."/>
            <person name="Traeger S."/>
            <person name="Wang M."/>
            <person name="Zifcakova L."/>
            <person name="Wipf D."/>
            <person name="Zambonelli A."/>
            <person name="Paolocci F."/>
            <person name="Nowrousian M."/>
            <person name="Ottonello S."/>
            <person name="Baldrian P."/>
            <person name="Spatafora J.W."/>
            <person name="Henrissat B."/>
            <person name="Nagy L.G."/>
            <person name="Aury J.M."/>
            <person name="Wincker P."/>
            <person name="Grigoriev I.V."/>
            <person name="Bonfante P."/>
            <person name="Martin F.M."/>
        </authorList>
    </citation>
    <scope>NUCLEOTIDE SEQUENCE [LARGE SCALE GENOMIC DNA]</scope>
    <source>
        <strain evidence="2 3">RN42</strain>
    </source>
</reference>
<dbReference type="Proteomes" id="UP000275078">
    <property type="component" value="Unassembled WGS sequence"/>
</dbReference>
<dbReference type="EMBL" id="ML119672">
    <property type="protein sequence ID" value="RPA82297.1"/>
    <property type="molecule type" value="Genomic_DNA"/>
</dbReference>
<keyword evidence="3" id="KW-1185">Reference proteome</keyword>
<organism evidence="2 3">
    <name type="scientific">Ascobolus immersus RN42</name>
    <dbReference type="NCBI Taxonomy" id="1160509"/>
    <lineage>
        <taxon>Eukaryota</taxon>
        <taxon>Fungi</taxon>
        <taxon>Dikarya</taxon>
        <taxon>Ascomycota</taxon>
        <taxon>Pezizomycotina</taxon>
        <taxon>Pezizomycetes</taxon>
        <taxon>Pezizales</taxon>
        <taxon>Ascobolaceae</taxon>
        <taxon>Ascobolus</taxon>
    </lineage>
</organism>
<sequence length="209" mass="22725">MRLHQALIALIASYSITTVNTSPVAKSVNKAVLDPRGILTARMNAGPSFCYTPEEVVPNPDVPDLLSVVNTTGIDSHITNNVCTYFTGKSLPAGDNQGSNPASATCIETTFAGMNIVWKMKHLATGNGSGEPYGITKSRCESEFKRLKDSCNGGSGWAIYWAIGGRNIISQMYVQPPVSSELRYYFKCIDGKQVAWDSIDQKIVGIYYK</sequence>
<gene>
    <name evidence="2" type="ORF">BJ508DRAFT_375786</name>
</gene>
<feature type="chain" id="PRO_5018118100" description="Ecp2 effector protein domain-containing protein" evidence="1">
    <location>
        <begin position="22"/>
        <end position="209"/>
    </location>
</feature>